<dbReference type="EMBL" id="CP095074">
    <property type="protein sequence ID" value="UOQ95241.1"/>
    <property type="molecule type" value="Genomic_DNA"/>
</dbReference>
<dbReference type="Gene3D" id="2.40.400.10">
    <property type="entry name" value="Acetoacetate decarboxylase-like"/>
    <property type="match status" value="1"/>
</dbReference>
<dbReference type="Pfam" id="PF09844">
    <property type="entry name" value="DUF2071"/>
    <property type="match status" value="1"/>
</dbReference>
<protein>
    <submittedName>
        <fullName evidence="1">DUF2071 domain-containing protein</fullName>
    </submittedName>
</protein>
<dbReference type="RefSeq" id="WP_244755094.1">
    <property type="nucleotide sequence ID" value="NZ_CP095074.1"/>
</dbReference>
<evidence type="ECO:0000313" key="2">
    <source>
        <dbReference type="Proteomes" id="UP000831880"/>
    </source>
</evidence>
<accession>A0ABY4H4U9</accession>
<gene>
    <name evidence="1" type="ORF">MUO14_10095</name>
</gene>
<name>A0ABY4H4U9_9BACI</name>
<evidence type="ECO:0000313" key="1">
    <source>
        <dbReference type="EMBL" id="UOQ95241.1"/>
    </source>
</evidence>
<dbReference type="PANTHER" id="PTHR39186:SF1">
    <property type="entry name" value="DUF2071 DOMAIN-CONTAINING PROTEIN"/>
    <property type="match status" value="1"/>
</dbReference>
<dbReference type="SUPFAM" id="SSF160104">
    <property type="entry name" value="Acetoacetate decarboxylase-like"/>
    <property type="match status" value="1"/>
</dbReference>
<dbReference type="Proteomes" id="UP000831880">
    <property type="component" value="Chromosome"/>
</dbReference>
<dbReference type="InterPro" id="IPR018644">
    <property type="entry name" value="DUF2071"/>
</dbReference>
<organism evidence="1 2">
    <name type="scientific">Halobacillus shinanisalinarum</name>
    <dbReference type="NCBI Taxonomy" id="2932258"/>
    <lineage>
        <taxon>Bacteria</taxon>
        <taxon>Bacillati</taxon>
        <taxon>Bacillota</taxon>
        <taxon>Bacilli</taxon>
        <taxon>Bacillales</taxon>
        <taxon>Bacillaceae</taxon>
        <taxon>Halobacillus</taxon>
    </lineage>
</organism>
<dbReference type="InterPro" id="IPR023375">
    <property type="entry name" value="ADC_dom_sf"/>
</dbReference>
<sequence length="238" mass="28053">MNLQPWTIYQEWEELTFFHWPIPPHIIRPFVPKPFAIDTFGGSAWLAIVPFRINHIRLRGLPPLPYFNHMLELNVRTYVTYKEEPGVYFLSLDANHPVGVILARQFNLPYLHANMRLDQTTQTIHYTSRRTHNGYPSAHFHACVHSLDAPFLASPGSLLYWLTERYTLWFTRNQYVYKGPIVHKRWQLQHASADISIQDMTTPLPNKWFAQKPVTHFSKSQQTHIFPFQRVGLKDFSN</sequence>
<reference evidence="1 2" key="1">
    <citation type="submission" date="2022-04" db="EMBL/GenBank/DDBJ databases">
        <title>Halobacillus sp. isolated from saltern.</title>
        <authorList>
            <person name="Won M."/>
            <person name="Lee C.-M."/>
            <person name="Woen H.-Y."/>
            <person name="Kwon S.-W."/>
        </authorList>
    </citation>
    <scope>NUCLEOTIDE SEQUENCE [LARGE SCALE GENOMIC DNA]</scope>
    <source>
        <strain evidence="1 2">SSTM10-2</strain>
    </source>
</reference>
<dbReference type="PANTHER" id="PTHR39186">
    <property type="entry name" value="DUF2071 FAMILY PROTEIN"/>
    <property type="match status" value="1"/>
</dbReference>
<keyword evidence="2" id="KW-1185">Reference proteome</keyword>
<proteinExistence type="predicted"/>